<dbReference type="Gene3D" id="3.30.470.30">
    <property type="entry name" value="DNA ligase/mRNA capping enzyme"/>
    <property type="match status" value="1"/>
</dbReference>
<comment type="caution">
    <text evidence="2">The sequence shown here is derived from an EMBL/GenBank/DDBJ whole genome shotgun (WGS) entry which is preliminary data.</text>
</comment>
<dbReference type="Gene3D" id="3.90.190.10">
    <property type="entry name" value="Protein tyrosine phosphatase superfamily"/>
    <property type="match status" value="1"/>
</dbReference>
<evidence type="ECO:0000313" key="3">
    <source>
        <dbReference type="Proteomes" id="UP001054902"/>
    </source>
</evidence>
<reference evidence="2 3" key="1">
    <citation type="journal article" date="2021" name="Sci. Rep.">
        <title>The genome of the diatom Chaetoceros tenuissimus carries an ancient integrated fragment of an extant virus.</title>
        <authorList>
            <person name="Hongo Y."/>
            <person name="Kimura K."/>
            <person name="Takaki Y."/>
            <person name="Yoshida Y."/>
            <person name="Baba S."/>
            <person name="Kobayashi G."/>
            <person name="Nagasaki K."/>
            <person name="Hano T."/>
            <person name="Tomaru Y."/>
        </authorList>
    </citation>
    <scope>NUCLEOTIDE SEQUENCE [LARGE SCALE GENOMIC DNA]</scope>
    <source>
        <strain evidence="2 3">NIES-3715</strain>
    </source>
</reference>
<name>A0AAD3D5V2_9STRA</name>
<dbReference type="InterPro" id="IPR029021">
    <property type="entry name" value="Prot-tyrosine_phosphatase-like"/>
</dbReference>
<evidence type="ECO:0000313" key="2">
    <source>
        <dbReference type="EMBL" id="GFH58329.1"/>
    </source>
</evidence>
<dbReference type="GO" id="GO:0005524">
    <property type="term" value="F:ATP binding"/>
    <property type="evidence" value="ECO:0007669"/>
    <property type="project" value="InterPro"/>
</dbReference>
<feature type="domain" description="mRNA capping enzyme adenylation" evidence="1">
    <location>
        <begin position="366"/>
        <end position="532"/>
    </location>
</feature>
<dbReference type="SUPFAM" id="SSF56091">
    <property type="entry name" value="DNA ligase/mRNA capping enzyme, catalytic domain"/>
    <property type="match status" value="1"/>
</dbReference>
<gene>
    <name evidence="2" type="ORF">CTEN210_14805</name>
</gene>
<dbReference type="GO" id="GO:0004484">
    <property type="term" value="F:mRNA guanylyltransferase activity"/>
    <property type="evidence" value="ECO:0007669"/>
    <property type="project" value="InterPro"/>
</dbReference>
<dbReference type="AlphaFoldDB" id="A0AAD3D5V2"/>
<keyword evidence="3" id="KW-1185">Reference proteome</keyword>
<dbReference type="PANTHER" id="PTHR10367">
    <property type="entry name" value="MRNA-CAPPING ENZYME"/>
    <property type="match status" value="1"/>
</dbReference>
<dbReference type="EMBL" id="BLLK01000062">
    <property type="protein sequence ID" value="GFH58329.1"/>
    <property type="molecule type" value="Genomic_DNA"/>
</dbReference>
<proteinExistence type="predicted"/>
<dbReference type="Pfam" id="PF01331">
    <property type="entry name" value="mRNA_cap_enzyme"/>
    <property type="match status" value="1"/>
</dbReference>
<accession>A0AAD3D5V2</accession>
<organism evidence="2 3">
    <name type="scientific">Chaetoceros tenuissimus</name>
    <dbReference type="NCBI Taxonomy" id="426638"/>
    <lineage>
        <taxon>Eukaryota</taxon>
        <taxon>Sar</taxon>
        <taxon>Stramenopiles</taxon>
        <taxon>Ochrophyta</taxon>
        <taxon>Bacillariophyta</taxon>
        <taxon>Coscinodiscophyceae</taxon>
        <taxon>Chaetocerotophycidae</taxon>
        <taxon>Chaetocerotales</taxon>
        <taxon>Chaetocerotaceae</taxon>
        <taxon>Chaetoceros</taxon>
    </lineage>
</organism>
<dbReference type="GO" id="GO:0006370">
    <property type="term" value="P:7-methylguanosine mRNA capping"/>
    <property type="evidence" value="ECO:0007669"/>
    <property type="project" value="InterPro"/>
</dbReference>
<evidence type="ECO:0000259" key="1">
    <source>
        <dbReference type="Pfam" id="PF01331"/>
    </source>
</evidence>
<dbReference type="PANTHER" id="PTHR10367:SF17">
    <property type="entry name" value="MRNA-CAPPING ENZYME"/>
    <property type="match status" value="1"/>
</dbReference>
<protein>
    <recommendedName>
        <fullName evidence="1">mRNA capping enzyme adenylation domain-containing protein</fullName>
    </recommendedName>
</protein>
<dbReference type="InterPro" id="IPR001339">
    <property type="entry name" value="mRNA_cap_enzyme_adenylation"/>
</dbReference>
<sequence length="561" mass="63549">MLISEIRDQRDVTMKSNPCIELNKLTIKPHNTHTSMADRGSLLKWSEEKWARWSQMPRLSLTPIPKTKFLCLKSPMSTVYEEKYGDRNVFTVPMYVQRLIAKGIGVGLAIDCTALDLHCFDPDSKTDTKYYIHNPNEWDDFDIDYCQIANDKPVPNGNAQCIIQPGTIQQFLTTSIEFWKDNPTLHICLFDARGGNGAAAFLAAYYLCHKWKAPVHSALSLVEKASPNSNSTAKGLYDVDLIKQLQTTFKGRKELTFDYSNVPSWWFVQGEDDPLSKSSVKIPAIAGDNSKRTSETFDAPAAKSARVESSLPIESLSSGSQRYTRAITVLKQLLSITEKDVTRLPMKQEKNMTEGSVDAISSHGIDKYKVTWRSKGRKGLLLFLSDGVFFFENANDGVQVSTLTCPLYLPNPQKLNMVQHRTLLDVTLVMDQEQAKQPATPRFLINDILVHMGGIVMNKPFHQRQKFIMDGVILIRKKTTNIWGYSKEKIRIRAKEYFDLKKFDFVWKQVRTVQMHGTDGTEILCITDKYRDTGECALMICPASQDEDFEAVRTKLLGVLG</sequence>
<dbReference type="Proteomes" id="UP001054902">
    <property type="component" value="Unassembled WGS sequence"/>
</dbReference>
<dbReference type="InterPro" id="IPR051029">
    <property type="entry name" value="mRNA_Capping_Enz/RNA_Phosphat"/>
</dbReference>